<reference evidence="2" key="1">
    <citation type="submission" date="2017-03" db="EMBL/GenBank/DDBJ databases">
        <title>Phytopthora megakarya and P. palmivora, two closely related causual agents of cacao black pod achieved similar genome size and gene model numbers by different mechanisms.</title>
        <authorList>
            <person name="Ali S."/>
            <person name="Shao J."/>
            <person name="Larry D.J."/>
            <person name="Kronmiller B."/>
            <person name="Shen D."/>
            <person name="Strem M.D."/>
            <person name="Melnick R.L."/>
            <person name="Guiltinan M.J."/>
            <person name="Tyler B.M."/>
            <person name="Meinhardt L.W."/>
            <person name="Bailey B.A."/>
        </authorList>
    </citation>
    <scope>NUCLEOTIDE SEQUENCE [LARGE SCALE GENOMIC DNA]</scope>
    <source>
        <strain evidence="2">zdho120</strain>
    </source>
</reference>
<organism evidence="1 2">
    <name type="scientific">Phytophthora megakarya</name>
    <dbReference type="NCBI Taxonomy" id="4795"/>
    <lineage>
        <taxon>Eukaryota</taxon>
        <taxon>Sar</taxon>
        <taxon>Stramenopiles</taxon>
        <taxon>Oomycota</taxon>
        <taxon>Peronosporomycetes</taxon>
        <taxon>Peronosporales</taxon>
        <taxon>Peronosporaceae</taxon>
        <taxon>Phytophthora</taxon>
    </lineage>
</organism>
<dbReference type="EMBL" id="NBNE01004072">
    <property type="protein sequence ID" value="OWZ06176.1"/>
    <property type="molecule type" value="Genomic_DNA"/>
</dbReference>
<dbReference type="AlphaFoldDB" id="A0A225VKU9"/>
<name>A0A225VKU9_9STRA</name>
<protein>
    <submittedName>
        <fullName evidence="1">Uncharacterized protein</fullName>
    </submittedName>
</protein>
<dbReference type="Proteomes" id="UP000198211">
    <property type="component" value="Unassembled WGS sequence"/>
</dbReference>
<keyword evidence="2" id="KW-1185">Reference proteome</keyword>
<dbReference type="OrthoDB" id="125260at2759"/>
<proteinExistence type="predicted"/>
<comment type="caution">
    <text evidence="1">The sequence shown here is derived from an EMBL/GenBank/DDBJ whole genome shotgun (WGS) entry which is preliminary data.</text>
</comment>
<evidence type="ECO:0000313" key="1">
    <source>
        <dbReference type="EMBL" id="OWZ06176.1"/>
    </source>
</evidence>
<evidence type="ECO:0000313" key="2">
    <source>
        <dbReference type="Proteomes" id="UP000198211"/>
    </source>
</evidence>
<feature type="non-terminal residue" evidence="1">
    <location>
        <position position="323"/>
    </location>
</feature>
<accession>A0A225VKU9</accession>
<sequence length="323" mass="36682">MEWVYDETKEVPYFSIDELGHCEAASTLSQNLALWRALVRIIEQRGRPLPAAKHILPSLVSLWNRIKGGIDIFSRHLKNVHSHHIALPPMSAIWLRAIGTLIFNAYQSHQLFKAQHYLDDTVCCTSFSAFQHYKQNLPSFGSFCRDAAIALKASLQARPVLLPPHNADSTAGSTTFEVDNAGVAYKKRNHFNLNEDWIRHRLSNELKHDVLNYAAFCAVKYRTPAKTSGIHANDIKPDTSAISAWWHFALFNGGMMENLVSQDSTPRRNYRIRAKSVKRCVLLVKMTTESSNHHGKGIVNRLTSPTNVQEVFGFRFKKDDAHY</sequence>
<gene>
    <name evidence="1" type="ORF">PHMEG_00021604</name>
</gene>